<protein>
    <recommendedName>
        <fullName evidence="2">SRP9 domain-containing protein</fullName>
    </recommendedName>
</protein>
<keyword evidence="1" id="KW-0733">Signal recognition particle</keyword>
<dbReference type="SUPFAM" id="SSF54762">
    <property type="entry name" value="Signal recognition particle alu RNA binding heterodimer, SRP9/14"/>
    <property type="match status" value="1"/>
</dbReference>
<dbReference type="PANTHER" id="PTHR12834:SF12">
    <property type="entry name" value="SIGNAL RECOGNITION PARTICLE 9 KDA PROTEIN"/>
    <property type="match status" value="1"/>
</dbReference>
<dbReference type="GO" id="GO:0006614">
    <property type="term" value="P:SRP-dependent cotranslational protein targeting to membrane"/>
    <property type="evidence" value="ECO:0007669"/>
    <property type="project" value="InterPro"/>
</dbReference>
<dbReference type="AlphaFoldDB" id="A0A7R9CJS8"/>
<dbReference type="GO" id="GO:0008312">
    <property type="term" value="F:7S RNA binding"/>
    <property type="evidence" value="ECO:0007669"/>
    <property type="project" value="InterPro"/>
</dbReference>
<dbReference type="InterPro" id="IPR039914">
    <property type="entry name" value="SRP9-like"/>
</dbReference>
<gene>
    <name evidence="3" type="ORF">TPSB3V08_LOCUS1154</name>
</gene>
<dbReference type="InterPro" id="IPR039432">
    <property type="entry name" value="SRP9_dom"/>
</dbReference>
<dbReference type="GO" id="GO:0005786">
    <property type="term" value="C:signal recognition particle, endoplasmic reticulum targeting"/>
    <property type="evidence" value="ECO:0007669"/>
    <property type="project" value="UniProtKB-KW"/>
</dbReference>
<reference evidence="3" key="1">
    <citation type="submission" date="2020-11" db="EMBL/GenBank/DDBJ databases">
        <authorList>
            <person name="Tran Van P."/>
        </authorList>
    </citation>
    <scope>NUCLEOTIDE SEQUENCE</scope>
</reference>
<feature type="domain" description="SRP9" evidence="2">
    <location>
        <begin position="23"/>
        <end position="71"/>
    </location>
</feature>
<keyword evidence="1" id="KW-0687">Ribonucleoprotein</keyword>
<dbReference type="Pfam" id="PF05486">
    <property type="entry name" value="SRP9-21"/>
    <property type="match status" value="1"/>
</dbReference>
<sequence length="230" mass="26119">MQMSPLSQTPLIQTYFVVINIDVRYTMKYVHKDGSLTLKLTDDVVCLQYKTEILQDLKKVDKLVNNLMRHMASKEHWQELLALSMANTIEAIEAGTMLLLTTGRPLVAPKVFICDLRRSAITEFRLTSNALMVSLRRSLYLRRVSGLPLQDLHARIPDGCHDYLLRWCDVAMCDGHGDPVLYNIGTDSIRIDFRAISKLLIDGLAIMVMGKLNNQFKLSDKALPMKMGVH</sequence>
<evidence type="ECO:0000313" key="3">
    <source>
        <dbReference type="EMBL" id="CAD7397450.1"/>
    </source>
</evidence>
<evidence type="ECO:0000256" key="1">
    <source>
        <dbReference type="ARBA" id="ARBA00023135"/>
    </source>
</evidence>
<organism evidence="3">
    <name type="scientific">Timema poppense</name>
    <name type="common">Walking stick</name>
    <dbReference type="NCBI Taxonomy" id="170557"/>
    <lineage>
        <taxon>Eukaryota</taxon>
        <taxon>Metazoa</taxon>
        <taxon>Ecdysozoa</taxon>
        <taxon>Arthropoda</taxon>
        <taxon>Hexapoda</taxon>
        <taxon>Insecta</taxon>
        <taxon>Pterygota</taxon>
        <taxon>Neoptera</taxon>
        <taxon>Polyneoptera</taxon>
        <taxon>Phasmatodea</taxon>
        <taxon>Timematodea</taxon>
        <taxon>Timematoidea</taxon>
        <taxon>Timematidae</taxon>
        <taxon>Timema</taxon>
    </lineage>
</organism>
<accession>A0A7R9CJS8</accession>
<dbReference type="Gene3D" id="3.30.720.10">
    <property type="entry name" value="Signal recognition particle alu RNA binding heterodimer, srp9/1"/>
    <property type="match status" value="1"/>
</dbReference>
<dbReference type="InterPro" id="IPR009018">
    <property type="entry name" value="Signal_recog_particle_SRP9/14"/>
</dbReference>
<evidence type="ECO:0000259" key="2">
    <source>
        <dbReference type="Pfam" id="PF05486"/>
    </source>
</evidence>
<name>A0A7R9CJS8_TIMPO</name>
<dbReference type="EMBL" id="OD000397">
    <property type="protein sequence ID" value="CAD7397450.1"/>
    <property type="molecule type" value="Genomic_DNA"/>
</dbReference>
<proteinExistence type="predicted"/>
<dbReference type="PANTHER" id="PTHR12834">
    <property type="entry name" value="SIGNAL RECOGNITION PARTICLE 9 KDA PROTEIN"/>
    <property type="match status" value="1"/>
</dbReference>